<dbReference type="Proteomes" id="UP000807159">
    <property type="component" value="Chromosome 16"/>
</dbReference>
<accession>A0A8T2WX01</accession>
<feature type="transmembrane region" description="Helical" evidence="1">
    <location>
        <begin position="313"/>
        <end position="336"/>
    </location>
</feature>
<feature type="transmembrane region" description="Helical" evidence="1">
    <location>
        <begin position="413"/>
        <end position="435"/>
    </location>
</feature>
<dbReference type="PANTHER" id="PTHR11040:SF70">
    <property type="entry name" value="OS05G0316100 PROTEIN"/>
    <property type="match status" value="1"/>
</dbReference>
<evidence type="ECO:0000256" key="1">
    <source>
        <dbReference type="SAM" id="Phobius"/>
    </source>
</evidence>
<feature type="transmembrane region" description="Helical" evidence="1">
    <location>
        <begin position="356"/>
        <end position="378"/>
    </location>
</feature>
<feature type="transmembrane region" description="Helical" evidence="1">
    <location>
        <begin position="283"/>
        <end position="301"/>
    </location>
</feature>
<feature type="transmembrane region" description="Helical" evidence="1">
    <location>
        <begin position="545"/>
        <end position="569"/>
    </location>
</feature>
<evidence type="ECO:0000256" key="2">
    <source>
        <dbReference type="SAM" id="SignalP"/>
    </source>
</evidence>
<feature type="transmembrane region" description="Helical" evidence="1">
    <location>
        <begin position="479"/>
        <end position="500"/>
    </location>
</feature>
<name>A0A8T2WX01_POPDE</name>
<proteinExistence type="predicted"/>
<keyword evidence="1" id="KW-0812">Transmembrane</keyword>
<evidence type="ECO:0008006" key="5">
    <source>
        <dbReference type="Google" id="ProtNLM"/>
    </source>
</evidence>
<feature type="transmembrane region" description="Helical" evidence="1">
    <location>
        <begin position="617"/>
        <end position="639"/>
    </location>
</feature>
<protein>
    <recommendedName>
        <fullName evidence="5">Zinc transporter</fullName>
    </recommendedName>
</protein>
<feature type="transmembrane region" description="Helical" evidence="1">
    <location>
        <begin position="645"/>
        <end position="666"/>
    </location>
</feature>
<comment type="caution">
    <text evidence="3">The sequence shown here is derived from an EMBL/GenBank/DDBJ whole genome shotgun (WGS) entry which is preliminary data.</text>
</comment>
<evidence type="ECO:0000313" key="3">
    <source>
        <dbReference type="EMBL" id="KAH8484673.1"/>
    </source>
</evidence>
<feature type="transmembrane region" description="Helical" evidence="1">
    <location>
        <begin position="455"/>
        <end position="472"/>
    </location>
</feature>
<evidence type="ECO:0000313" key="4">
    <source>
        <dbReference type="Proteomes" id="UP000807159"/>
    </source>
</evidence>
<organism evidence="3 4">
    <name type="scientific">Populus deltoides</name>
    <name type="common">Eastern poplar</name>
    <name type="synonym">Eastern cottonwood</name>
    <dbReference type="NCBI Taxonomy" id="3696"/>
    <lineage>
        <taxon>Eukaryota</taxon>
        <taxon>Viridiplantae</taxon>
        <taxon>Streptophyta</taxon>
        <taxon>Embryophyta</taxon>
        <taxon>Tracheophyta</taxon>
        <taxon>Spermatophyta</taxon>
        <taxon>Magnoliopsida</taxon>
        <taxon>eudicotyledons</taxon>
        <taxon>Gunneridae</taxon>
        <taxon>Pentapetalae</taxon>
        <taxon>rosids</taxon>
        <taxon>fabids</taxon>
        <taxon>Malpighiales</taxon>
        <taxon>Salicaceae</taxon>
        <taxon>Saliceae</taxon>
        <taxon>Populus</taxon>
    </lineage>
</organism>
<feature type="transmembrane region" description="Helical" evidence="1">
    <location>
        <begin position="223"/>
        <end position="248"/>
    </location>
</feature>
<dbReference type="GO" id="GO:0005385">
    <property type="term" value="F:zinc ion transmembrane transporter activity"/>
    <property type="evidence" value="ECO:0007669"/>
    <property type="project" value="TreeGrafter"/>
</dbReference>
<keyword evidence="4" id="KW-1185">Reference proteome</keyword>
<keyword evidence="1" id="KW-1133">Transmembrane helix</keyword>
<dbReference type="AlphaFoldDB" id="A0A8T2WX01"/>
<dbReference type="PANTHER" id="PTHR11040">
    <property type="entry name" value="ZINC/IRON TRANSPORTER"/>
    <property type="match status" value="1"/>
</dbReference>
<gene>
    <name evidence="3" type="ORF">H0E87_026435</name>
</gene>
<keyword evidence="1" id="KW-0472">Membrane</keyword>
<reference evidence="3" key="1">
    <citation type="journal article" date="2021" name="J. Hered.">
        <title>Genome Assembly of Salicaceae Populus deltoides (Eastern Cottonwood) I-69 Based on Nanopore Sequencing and Hi-C Technologies.</title>
        <authorList>
            <person name="Bai S."/>
            <person name="Wu H."/>
            <person name="Zhang J."/>
            <person name="Pan Z."/>
            <person name="Zhao W."/>
            <person name="Li Z."/>
            <person name="Tong C."/>
        </authorList>
    </citation>
    <scope>NUCLEOTIDE SEQUENCE</scope>
    <source>
        <tissue evidence="3">Leaf</tissue>
    </source>
</reference>
<sequence length="681" mass="72374">MFLIGTFTSRCLWFLLSCLRCDFQVPLDILVLVYESDHAMPLLNHVPPESDLCYLRFILAICLSADFSIQCILSRCWVAGFSESVSPGTRLSSFVLILLCPSHLESSVSIHVTPSGKSHLFEWQVSNMGVTSILVEDGIRLGALREGLKEFSEKIAMHLRKTTKVLFACILAESDSDNSERLKSAPHQNVRSSVIDGSGTENAVDFEGTSGGLEERKGGYNRVSISTVALFTLAMAAATGLGAVPFFFVELDPHWEGLCGGTAAGVMLAASFDLIREGQGHGAGSWVVIGILSGGLFILLCKKFLEQYGEVSMLDITGADATKVVLVIGIMTLHSFGEGSGVGVSFAGSKGFSQGLLVTLAIAVHNIPEGLAVSMMLASKGFSPQNAMLWSVITSLPQIGKGLEDPPLSKSVLYLRFVVGCNVTFVGRILIVLTACGSEVYELYFNMNVVSILDYWLFTLLQPIVAVPAFMCADAFSKFLPFCTGFAAGCMIWMVVAEVLPDAFKEASHPQVASAATISVAFMKALSTAFENFSHDYSSEDASGFFVSLLFGLGPLLGGFILVVFALAFHLQHALLMVFLVLAEGLALGVAAFHALAEGLALGVAAPKAYGLVRHMVLPVSLHGLPHGAAVTSCIFGATDSWHSALAAATLIGFVGPISAIGAILARIDYSGLDHAMVIAP</sequence>
<dbReference type="GO" id="GO:0016020">
    <property type="term" value="C:membrane"/>
    <property type="evidence" value="ECO:0007669"/>
    <property type="project" value="TreeGrafter"/>
</dbReference>
<feature type="signal peptide" evidence="2">
    <location>
        <begin position="1"/>
        <end position="23"/>
    </location>
</feature>
<feature type="transmembrane region" description="Helical" evidence="1">
    <location>
        <begin position="575"/>
        <end position="596"/>
    </location>
</feature>
<dbReference type="EMBL" id="JACEGQ020000016">
    <property type="protein sequence ID" value="KAH8484673.1"/>
    <property type="molecule type" value="Genomic_DNA"/>
</dbReference>
<feature type="chain" id="PRO_5035860724" description="Zinc transporter" evidence="2">
    <location>
        <begin position="24"/>
        <end position="681"/>
    </location>
</feature>
<keyword evidence="2" id="KW-0732">Signal</keyword>